<accession>A0AAU9KFC9</accession>
<evidence type="ECO:0000256" key="1">
    <source>
        <dbReference type="SAM" id="MobiDB-lite"/>
    </source>
</evidence>
<dbReference type="Proteomes" id="UP001162131">
    <property type="component" value="Unassembled WGS sequence"/>
</dbReference>
<feature type="region of interest" description="Disordered" evidence="1">
    <location>
        <begin position="600"/>
        <end position="619"/>
    </location>
</feature>
<proteinExistence type="predicted"/>
<sequence length="619" mass="71798">MQNLNYIQNFQGMREIMIDGDKVEAPSEETSNYPSLCTQKSGENLDIPGKGNFEADKGISNDNKQAENSASVEEFSQRIHGIERFIKHSLANSGFENAFKEILTICKVQANKDQISELVRMFEIAYSNMLNREAKGKNEGLNGVDEKFMNYLIPPIENSSFKMPSYKNPNHKPENSKNGKPMLNAESERIPTLLREDMDIEKILITWFKKCKPAILQILPQDIKLKLISTINDYENVREEILKSGGDISSVDEIISRFKKHLNMPIEDKARIELKGNFEEKCNIGLHDIYMFYCKQFGPNGGTSPTFELIEKNNETMSLGKFFRFLREFDLMDTNKRTDRKILQRKLVQKLFLKFTNFKYEINESQFLKFLELLSEFYFDVEYDSINGTSYRSLTPYEKKLLLYKDIGCYDIAIYSKKCKGVIHHFGVSPTRIPDNDLSKNYKFNPEKYEAQKLQVQEWKKSREVSLESEPKKAKSLTNSRSGPLTQSKTSKTYSIESLPEPSYSSTHQGVKSSFTFQNLNEIVPEMIPGIQEELDLKNLISDKNSDDDEYLQKNYPLGETRRSPTKGSEGKLLMYREKRLKNNDKLARKMSEQILRRATELSQEQNKSERRRLYGFKL</sequence>
<dbReference type="AlphaFoldDB" id="A0AAU9KFC9"/>
<evidence type="ECO:0000313" key="2">
    <source>
        <dbReference type="EMBL" id="CAG9335554.1"/>
    </source>
</evidence>
<reference evidence="2" key="1">
    <citation type="submission" date="2021-09" db="EMBL/GenBank/DDBJ databases">
        <authorList>
            <consortium name="AG Swart"/>
            <person name="Singh M."/>
            <person name="Singh A."/>
            <person name="Seah K."/>
            <person name="Emmerich C."/>
        </authorList>
    </citation>
    <scope>NUCLEOTIDE SEQUENCE</scope>
    <source>
        <strain evidence="2">ATCC30299</strain>
    </source>
</reference>
<evidence type="ECO:0000313" key="3">
    <source>
        <dbReference type="Proteomes" id="UP001162131"/>
    </source>
</evidence>
<organism evidence="2 3">
    <name type="scientific">Blepharisma stoltei</name>
    <dbReference type="NCBI Taxonomy" id="1481888"/>
    <lineage>
        <taxon>Eukaryota</taxon>
        <taxon>Sar</taxon>
        <taxon>Alveolata</taxon>
        <taxon>Ciliophora</taxon>
        <taxon>Postciliodesmatophora</taxon>
        <taxon>Heterotrichea</taxon>
        <taxon>Heterotrichida</taxon>
        <taxon>Blepharismidae</taxon>
        <taxon>Blepharisma</taxon>
    </lineage>
</organism>
<feature type="compositionally biased region" description="Polar residues" evidence="1">
    <location>
        <begin position="476"/>
        <end position="496"/>
    </location>
</feature>
<protein>
    <submittedName>
        <fullName evidence="2">Uncharacterized protein</fullName>
    </submittedName>
</protein>
<name>A0AAU9KFC9_9CILI</name>
<comment type="caution">
    <text evidence="2">The sequence shown here is derived from an EMBL/GenBank/DDBJ whole genome shotgun (WGS) entry which is preliminary data.</text>
</comment>
<dbReference type="EMBL" id="CAJZBQ010000062">
    <property type="protein sequence ID" value="CAG9335554.1"/>
    <property type="molecule type" value="Genomic_DNA"/>
</dbReference>
<feature type="region of interest" description="Disordered" evidence="1">
    <location>
        <begin position="465"/>
        <end position="508"/>
    </location>
</feature>
<keyword evidence="3" id="KW-1185">Reference proteome</keyword>
<gene>
    <name evidence="2" type="ORF">BSTOLATCC_MIC64020</name>
</gene>
<feature type="region of interest" description="Disordered" evidence="1">
    <location>
        <begin position="162"/>
        <end position="183"/>
    </location>
</feature>